<evidence type="ECO:0000259" key="2">
    <source>
        <dbReference type="Pfam" id="PF00149"/>
    </source>
</evidence>
<dbReference type="PIRSF" id="PIRSF033091">
    <property type="entry name" value="Pesterase_YhaO"/>
    <property type="match status" value="1"/>
</dbReference>
<dbReference type="InterPro" id="IPR029052">
    <property type="entry name" value="Metallo-depent_PP-like"/>
</dbReference>
<dbReference type="InterPro" id="IPR050535">
    <property type="entry name" value="DNA_Repair-Maintenance_Comp"/>
</dbReference>
<dbReference type="AlphaFoldDB" id="A0A0R1RI38"/>
<sequence>MKFIHTADLHLDSPFLGLRNTPTDLQTQIMQSTFVAFERLVTNAIESQVDFIVIAGDIYDRDEHSIQAENFFIQQCEKLKVHDIKVYLSYGNHDYQQVNDANSLLPDNVYVFGNQVETKQLTTSDGTSVAISGFSYDSRWITDDRTNEYPSKAQVDLQIGMLHGMVSGSKENHANYAPFKLAELTAKGYDYWALGHIHKREVLSENPWIIYSGNTQGRHKNEPGEKGYYQVELKNGHLVPEFVAIAPIVWTSLSIELDSTNTAAELQLLLLKKLEAQLSTRTQLVQIILKGDTIASNLDDNVESGLLLGQLQRSIVSTKLTTVWPVKIKIETTNQLPTLMSLDQEYWQAAAQQVFTKTTLDQVAEKLFKTQFIDDEFNNYDALDDLKQQVLLEFNARGEK</sequence>
<protein>
    <submittedName>
        <fullName evidence="3">Metallophosphoesterase</fullName>
    </submittedName>
</protein>
<keyword evidence="1" id="KW-0378">Hydrolase</keyword>
<dbReference type="Proteomes" id="UP000051697">
    <property type="component" value="Unassembled WGS sequence"/>
</dbReference>
<evidence type="ECO:0000313" key="3">
    <source>
        <dbReference type="EMBL" id="KRL55998.1"/>
    </source>
</evidence>
<dbReference type="RefSeq" id="WP_057889559.1">
    <property type="nucleotide sequence ID" value="NZ_AZFE01000030.1"/>
</dbReference>
<dbReference type="InterPro" id="IPR014576">
    <property type="entry name" value="Pesterase_YhaO"/>
</dbReference>
<gene>
    <name evidence="3" type="ORF">FC70_GL000583</name>
</gene>
<reference evidence="3 4" key="1">
    <citation type="journal article" date="2015" name="Genome Announc.">
        <title>Expanding the biotechnology potential of lactobacilli through comparative genomics of 213 strains and associated genera.</title>
        <authorList>
            <person name="Sun Z."/>
            <person name="Harris H.M."/>
            <person name="McCann A."/>
            <person name="Guo C."/>
            <person name="Argimon S."/>
            <person name="Zhang W."/>
            <person name="Yang X."/>
            <person name="Jeffery I.B."/>
            <person name="Cooney J.C."/>
            <person name="Kagawa T.F."/>
            <person name="Liu W."/>
            <person name="Song Y."/>
            <person name="Salvetti E."/>
            <person name="Wrobel A."/>
            <person name="Rasinkangas P."/>
            <person name="Parkhill J."/>
            <person name="Rea M.C."/>
            <person name="O'Sullivan O."/>
            <person name="Ritari J."/>
            <person name="Douillard F.P."/>
            <person name="Paul Ross R."/>
            <person name="Yang R."/>
            <person name="Briner A.E."/>
            <person name="Felis G.E."/>
            <person name="de Vos W.M."/>
            <person name="Barrangou R."/>
            <person name="Klaenhammer T.R."/>
            <person name="Caufield P.W."/>
            <person name="Cui Y."/>
            <person name="Zhang H."/>
            <person name="O'Toole P.W."/>
        </authorList>
    </citation>
    <scope>NUCLEOTIDE SEQUENCE [LARGE SCALE GENOMIC DNA]</scope>
    <source>
        <strain evidence="3 4">DSM 15707</strain>
    </source>
</reference>
<name>A0A0R1RI38_9LACO</name>
<dbReference type="SUPFAM" id="SSF56300">
    <property type="entry name" value="Metallo-dependent phosphatases"/>
    <property type="match status" value="1"/>
</dbReference>
<evidence type="ECO:0000313" key="4">
    <source>
        <dbReference type="Proteomes" id="UP000051697"/>
    </source>
</evidence>
<dbReference type="PANTHER" id="PTHR30337">
    <property type="entry name" value="COMPONENT OF ATP-DEPENDENT DSDNA EXONUCLEASE"/>
    <property type="match status" value="1"/>
</dbReference>
<comment type="caution">
    <text evidence="3">The sequence shown here is derived from an EMBL/GenBank/DDBJ whole genome shotgun (WGS) entry which is preliminary data.</text>
</comment>
<feature type="domain" description="Calcineurin-like phosphoesterase" evidence="2">
    <location>
        <begin position="1"/>
        <end position="199"/>
    </location>
</feature>
<keyword evidence="4" id="KW-1185">Reference proteome</keyword>
<organism evidence="3 4">
    <name type="scientific">Paucilactobacillus oligofermentans DSM 15707 = LMG 22743</name>
    <dbReference type="NCBI Taxonomy" id="1423778"/>
    <lineage>
        <taxon>Bacteria</taxon>
        <taxon>Bacillati</taxon>
        <taxon>Bacillota</taxon>
        <taxon>Bacilli</taxon>
        <taxon>Lactobacillales</taxon>
        <taxon>Lactobacillaceae</taxon>
        <taxon>Paucilactobacillus</taxon>
    </lineage>
</organism>
<dbReference type="Gene3D" id="3.60.21.10">
    <property type="match status" value="1"/>
</dbReference>
<dbReference type="CDD" id="cd00840">
    <property type="entry name" value="MPP_Mre11_N"/>
    <property type="match status" value="1"/>
</dbReference>
<proteinExistence type="predicted"/>
<dbReference type="InterPro" id="IPR004843">
    <property type="entry name" value="Calcineurin-like_PHP"/>
</dbReference>
<dbReference type="InterPro" id="IPR041796">
    <property type="entry name" value="Mre11_N"/>
</dbReference>
<evidence type="ECO:0000256" key="1">
    <source>
        <dbReference type="ARBA" id="ARBA00022801"/>
    </source>
</evidence>
<dbReference type="PATRIC" id="fig|1423778.4.peg.610"/>
<dbReference type="GO" id="GO:0016787">
    <property type="term" value="F:hydrolase activity"/>
    <property type="evidence" value="ECO:0007669"/>
    <property type="project" value="UniProtKB-KW"/>
</dbReference>
<dbReference type="Pfam" id="PF00149">
    <property type="entry name" value="Metallophos"/>
    <property type="match status" value="1"/>
</dbReference>
<dbReference type="STRING" id="1423778.FC70_GL000583"/>
<dbReference type="PANTHER" id="PTHR30337:SF7">
    <property type="entry name" value="PHOSPHOESTERASE"/>
    <property type="match status" value="1"/>
</dbReference>
<dbReference type="EMBL" id="AZFE01000030">
    <property type="protein sequence ID" value="KRL55998.1"/>
    <property type="molecule type" value="Genomic_DNA"/>
</dbReference>
<accession>A0A0R1RI38</accession>
<dbReference type="KEGG" id="lol:LACOL_0712"/>